<organism evidence="6 7">
    <name type="scientific">Desemzia incerta</name>
    <dbReference type="NCBI Taxonomy" id="82801"/>
    <lineage>
        <taxon>Bacteria</taxon>
        <taxon>Bacillati</taxon>
        <taxon>Bacillota</taxon>
        <taxon>Bacilli</taxon>
        <taxon>Lactobacillales</taxon>
        <taxon>Carnobacteriaceae</taxon>
        <taxon>Desemzia</taxon>
    </lineage>
</organism>
<feature type="coiled-coil region" evidence="4">
    <location>
        <begin position="279"/>
        <end position="449"/>
    </location>
</feature>
<feature type="coiled-coil region" evidence="4">
    <location>
        <begin position="692"/>
        <end position="754"/>
    </location>
</feature>
<reference evidence="6 7" key="1">
    <citation type="submission" date="2016-10" db="EMBL/GenBank/DDBJ databases">
        <authorList>
            <person name="de Groot N.N."/>
        </authorList>
    </citation>
    <scope>NUCLEOTIDE SEQUENCE [LARGE SCALE GENOMIC DNA]</scope>
    <source>
        <strain evidence="6 7">DSM 20581</strain>
    </source>
</reference>
<evidence type="ECO:0000313" key="7">
    <source>
        <dbReference type="Proteomes" id="UP000199136"/>
    </source>
</evidence>
<comment type="similarity">
    <text evidence="1">Belongs to the SMC family. SbcC subfamily.</text>
</comment>
<evidence type="ECO:0000256" key="3">
    <source>
        <dbReference type="ARBA" id="ARBA00013368"/>
    </source>
</evidence>
<keyword evidence="6" id="KW-0378">Hydrolase</keyword>
<dbReference type="Proteomes" id="UP000199136">
    <property type="component" value="Unassembled WGS sequence"/>
</dbReference>
<dbReference type="SUPFAM" id="SSF52540">
    <property type="entry name" value="P-loop containing nucleoside triphosphate hydrolases"/>
    <property type="match status" value="1"/>
</dbReference>
<dbReference type="Pfam" id="PF13558">
    <property type="entry name" value="SbcC_Walker_B"/>
    <property type="match status" value="1"/>
</dbReference>
<keyword evidence="4" id="KW-0175">Coiled coil</keyword>
<sequence length="1049" mass="119494">MRPQSLTLKAFGPYMDETIDFSAFYENNIFLIAGKTGSGKTTLFDGICFALFGKTNGSNREPKEMRSTFADAKQQTSVTFTFRAQNKLYEIVRSPAQVLLKQKGEGTRDVPAKASLRVFGEDGVELQHVTKISEVDEVIEEVVQLNCDQFRQIVMIPQGEFRRFLNADSGEKETILRKLFGTDIYRQLSEKLKEKKKEMHYKLVEKEKELESTLSKAHWTSMKPEIEFTGFAAMKVELNLLQEEQQTMEKVLEQLGTSITELTREADEANVFLSEQQTIQQLLDEKAALLQALESLKEEQSNITALKQQVKKYEEAQQFETLLFKLSENEKSLTELQEKELQTREQLQEEKEQLKKAKTKKQAVDKELLGQESRKEQLVSLNQLKEAIAAYKTSQHENEEQERVVQRLEKELTDCRKQKQQLLEQKEEMDRLLAELAAKQKNVYSAKDQLHSWSHAEDLLNQAITAEDQEKRLIDLLTEKKESLQTTISELETVSNEHRKAKSDWAKVQIQKLSEELIDGEPCPVCGSIEHPLHAVVEITSTKSAAELELLVEQTETELHTLKAKKEVLEQQGLDLEQQLTDQKAFLEQKRLDWTNHQLYSEVGSGTLKGNREVVSQEKNKLENQINELNYSLTEQQMHKEKLLDIEAEYRKSQKALDTLTTDHQTEQNHLSQLKGQLSHLSQTIPEQYLDIPYYEAEVAALEQRIQQWQQAYEEILEQTLAAEKVVEQTQYRLDSVTESLAEEHAKKVELKEEADKVLSGSSFLSILEVEETLENKEQVASWKEMIDQYEKSQYNAQQNLTLNTQKLEGKPAPQLELAKETYNSIVGQKTKKTEEKAVLQDHFLQNQGIIANCQTILDLHQKNMDVFTEISTLSDVANGDSGISKLGFERYVLSYFLEEVLSLANQRLQKLSNHRYLFDLNREDGSYKNKTGLEINIYDDHAGGVRNVGTLSGGESFIAALSLALSLSDVVQRQAGGIQIEAIFIDEGFGSLDEDALDQAIEALMQIDGDGKLVGIISHVKELKDRIPDKVLVHALGTGKSQLSASHG</sequence>
<dbReference type="Pfam" id="PF13476">
    <property type="entry name" value="AAA_23"/>
    <property type="match status" value="1"/>
</dbReference>
<dbReference type="GO" id="GO:0006302">
    <property type="term" value="P:double-strand break repair"/>
    <property type="evidence" value="ECO:0007669"/>
    <property type="project" value="InterPro"/>
</dbReference>
<keyword evidence="6" id="KW-0269">Exonuclease</keyword>
<dbReference type="GO" id="GO:0004527">
    <property type="term" value="F:exonuclease activity"/>
    <property type="evidence" value="ECO:0007669"/>
    <property type="project" value="UniProtKB-KW"/>
</dbReference>
<dbReference type="OrthoDB" id="9795626at2"/>
<protein>
    <recommendedName>
        <fullName evidence="3">Nuclease SbcCD subunit C</fullName>
    </recommendedName>
</protein>
<dbReference type="STRING" id="82801.SAMN04488506_0869"/>
<keyword evidence="7" id="KW-1185">Reference proteome</keyword>
<keyword evidence="6" id="KW-0540">Nuclease</keyword>
<dbReference type="PANTHER" id="PTHR32114">
    <property type="entry name" value="ABC TRANSPORTER ABCH.3"/>
    <property type="match status" value="1"/>
</dbReference>
<evidence type="ECO:0000313" key="6">
    <source>
        <dbReference type="EMBL" id="SFQ18969.1"/>
    </source>
</evidence>
<feature type="coiled-coil region" evidence="4">
    <location>
        <begin position="545"/>
        <end position="579"/>
    </location>
</feature>
<gene>
    <name evidence="6" type="ORF">SAMN04488506_0869</name>
</gene>
<accession>A0A1I5WH64</accession>
<dbReference type="InterPro" id="IPR027417">
    <property type="entry name" value="P-loop_NTPase"/>
</dbReference>
<evidence type="ECO:0000256" key="4">
    <source>
        <dbReference type="SAM" id="Coils"/>
    </source>
</evidence>
<dbReference type="Gene3D" id="3.40.50.300">
    <property type="entry name" value="P-loop containing nucleotide triphosphate hydrolases"/>
    <property type="match status" value="2"/>
</dbReference>
<comment type="subunit">
    <text evidence="2">Heterodimer of SbcC and SbcD.</text>
</comment>
<evidence type="ECO:0000256" key="1">
    <source>
        <dbReference type="ARBA" id="ARBA00006930"/>
    </source>
</evidence>
<evidence type="ECO:0000259" key="5">
    <source>
        <dbReference type="Pfam" id="PF13476"/>
    </source>
</evidence>
<dbReference type="InterPro" id="IPR038729">
    <property type="entry name" value="Rad50/SbcC_AAA"/>
</dbReference>
<dbReference type="AlphaFoldDB" id="A0A1I5WH64"/>
<evidence type="ECO:0000256" key="2">
    <source>
        <dbReference type="ARBA" id="ARBA00011322"/>
    </source>
</evidence>
<feature type="domain" description="Rad50/SbcC-type AAA" evidence="5">
    <location>
        <begin position="5"/>
        <end position="216"/>
    </location>
</feature>
<proteinExistence type="inferred from homology"/>
<feature type="coiled-coil region" evidence="4">
    <location>
        <begin position="612"/>
        <end position="639"/>
    </location>
</feature>
<name>A0A1I5WH64_9LACT</name>
<dbReference type="PANTHER" id="PTHR32114:SF2">
    <property type="entry name" value="ABC TRANSPORTER ABCH.3"/>
    <property type="match status" value="1"/>
</dbReference>
<dbReference type="EMBL" id="FOXW01000003">
    <property type="protein sequence ID" value="SFQ18969.1"/>
    <property type="molecule type" value="Genomic_DNA"/>
</dbReference>
<dbReference type="GO" id="GO:0016887">
    <property type="term" value="F:ATP hydrolysis activity"/>
    <property type="evidence" value="ECO:0007669"/>
    <property type="project" value="InterPro"/>
</dbReference>
<dbReference type="RefSeq" id="WP_092479931.1">
    <property type="nucleotide sequence ID" value="NZ_FOXW01000003.1"/>
</dbReference>